<dbReference type="Proteomes" id="UP001431209">
    <property type="component" value="Unassembled WGS sequence"/>
</dbReference>
<organism evidence="10 11">
    <name type="scientific">Acrasis kona</name>
    <dbReference type="NCBI Taxonomy" id="1008807"/>
    <lineage>
        <taxon>Eukaryota</taxon>
        <taxon>Discoba</taxon>
        <taxon>Heterolobosea</taxon>
        <taxon>Tetramitia</taxon>
        <taxon>Eutetramitia</taxon>
        <taxon>Acrasidae</taxon>
        <taxon>Acrasis</taxon>
    </lineage>
</organism>
<evidence type="ECO:0000256" key="2">
    <source>
        <dbReference type="ARBA" id="ARBA00022741"/>
    </source>
</evidence>
<dbReference type="InterPro" id="IPR000742">
    <property type="entry name" value="EGF"/>
</dbReference>
<dbReference type="Gene3D" id="1.10.510.10">
    <property type="entry name" value="Transferase(Phosphotransferase) domain 1"/>
    <property type="match status" value="1"/>
</dbReference>
<dbReference type="Pfam" id="PF07714">
    <property type="entry name" value="PK_Tyr_Ser-Thr"/>
    <property type="match status" value="1"/>
</dbReference>
<dbReference type="InterPro" id="IPR051681">
    <property type="entry name" value="Ser/Thr_Kinases-Pseudokinases"/>
</dbReference>
<comment type="catalytic activity">
    <reaction evidence="6">
        <text>L-seryl-[protein] + ATP = O-phospho-L-seryl-[protein] + ADP + H(+)</text>
        <dbReference type="Rhea" id="RHEA:17989"/>
        <dbReference type="Rhea" id="RHEA-COMP:9863"/>
        <dbReference type="Rhea" id="RHEA-COMP:11604"/>
        <dbReference type="ChEBI" id="CHEBI:15378"/>
        <dbReference type="ChEBI" id="CHEBI:29999"/>
        <dbReference type="ChEBI" id="CHEBI:30616"/>
        <dbReference type="ChEBI" id="CHEBI:83421"/>
        <dbReference type="ChEBI" id="CHEBI:456216"/>
        <dbReference type="EC" id="2.7.11.1"/>
    </reaction>
</comment>
<keyword evidence="8" id="KW-0472">Membrane</keyword>
<comment type="caution">
    <text evidence="10">The sequence shown here is derived from an EMBL/GenBank/DDBJ whole genome shotgun (WGS) entry which is preliminary data.</text>
</comment>
<reference evidence="10 11" key="1">
    <citation type="submission" date="2024-03" db="EMBL/GenBank/DDBJ databases">
        <title>The Acrasis kona genome and developmental transcriptomes reveal deep origins of eukaryotic multicellular pathways.</title>
        <authorList>
            <person name="Sheikh S."/>
            <person name="Fu C.-J."/>
            <person name="Brown M.W."/>
            <person name="Baldauf S.L."/>
        </authorList>
    </citation>
    <scope>NUCLEOTIDE SEQUENCE [LARGE SCALE GENOMIC DNA]</scope>
    <source>
        <strain evidence="10 11">ATCC MYA-3509</strain>
    </source>
</reference>
<keyword evidence="2" id="KW-0547">Nucleotide-binding</keyword>
<dbReference type="InterPro" id="IPR009091">
    <property type="entry name" value="RCC1/BLIP-II"/>
</dbReference>
<dbReference type="GO" id="GO:0004674">
    <property type="term" value="F:protein serine/threonine kinase activity"/>
    <property type="evidence" value="ECO:0007669"/>
    <property type="project" value="UniProtKB-EC"/>
</dbReference>
<dbReference type="PROSITE" id="PS00022">
    <property type="entry name" value="EGF_1"/>
    <property type="match status" value="1"/>
</dbReference>
<feature type="repeat" description="RCC1" evidence="7">
    <location>
        <begin position="303"/>
        <end position="354"/>
    </location>
</feature>
<dbReference type="PROSITE" id="PS50012">
    <property type="entry name" value="RCC1_3"/>
    <property type="match status" value="2"/>
</dbReference>
<evidence type="ECO:0000256" key="8">
    <source>
        <dbReference type="SAM" id="Phobius"/>
    </source>
</evidence>
<feature type="domain" description="Protein kinase" evidence="9">
    <location>
        <begin position="571"/>
        <end position="824"/>
    </location>
</feature>
<dbReference type="InterPro" id="IPR008271">
    <property type="entry name" value="Ser/Thr_kinase_AS"/>
</dbReference>
<dbReference type="PROSITE" id="PS50011">
    <property type="entry name" value="PROTEIN_KINASE_DOM"/>
    <property type="match status" value="1"/>
</dbReference>
<dbReference type="InterPro" id="IPR001245">
    <property type="entry name" value="Ser-Thr/Tyr_kinase_cat_dom"/>
</dbReference>
<evidence type="ECO:0000256" key="7">
    <source>
        <dbReference type="PROSITE-ProRule" id="PRU00235"/>
    </source>
</evidence>
<gene>
    <name evidence="10" type="ORF">AKO1_012925</name>
</gene>
<accession>A0AAW2Z100</accession>
<evidence type="ECO:0000313" key="10">
    <source>
        <dbReference type="EMBL" id="KAL0482287.1"/>
    </source>
</evidence>
<evidence type="ECO:0000256" key="3">
    <source>
        <dbReference type="ARBA" id="ARBA00022777"/>
    </source>
</evidence>
<comment type="catalytic activity">
    <reaction evidence="5">
        <text>L-threonyl-[protein] + ATP = O-phospho-L-threonyl-[protein] + ADP + H(+)</text>
        <dbReference type="Rhea" id="RHEA:46608"/>
        <dbReference type="Rhea" id="RHEA-COMP:11060"/>
        <dbReference type="Rhea" id="RHEA-COMP:11605"/>
        <dbReference type="ChEBI" id="CHEBI:15378"/>
        <dbReference type="ChEBI" id="CHEBI:30013"/>
        <dbReference type="ChEBI" id="CHEBI:30616"/>
        <dbReference type="ChEBI" id="CHEBI:61977"/>
        <dbReference type="ChEBI" id="CHEBI:456216"/>
        <dbReference type="EC" id="2.7.11.1"/>
    </reaction>
</comment>
<keyword evidence="8" id="KW-1133">Transmembrane helix</keyword>
<dbReference type="Gene3D" id="2.130.10.30">
    <property type="entry name" value="Regulator of chromosome condensation 1/beta-lactamase-inhibitor protein II"/>
    <property type="match status" value="1"/>
</dbReference>
<dbReference type="SMART" id="SM00220">
    <property type="entry name" value="S_TKc"/>
    <property type="match status" value="1"/>
</dbReference>
<dbReference type="InterPro" id="IPR000408">
    <property type="entry name" value="Reg_chr_condens"/>
</dbReference>
<protein>
    <submittedName>
        <fullName evidence="10">Serine/threonine-protein kinase/receptor</fullName>
    </submittedName>
</protein>
<sequence>MSEIIKSTTPMNIFFPTPVRINNIDVALQVQCRLVYSSVLTAKGIYIWGGKYGSGVHVKIPNLSVSSYFYDLSILYVFTKTNRLYAVTLSKSGVESMRLIASDVVSIHHSNSEMLFLMSDKTVVKYEYLEEKMSLIASDVSSIVVFTSVESYRDLIYQSVSGDYFINVQDTLGRSNTYIKMVDGSEIKNVRQIDFMTGHEYTVIQTENDTSLSLISLSFRAIKISQAFALTDDGCLVKYDLEKTCSDFTRSILDVSTFEDKTNIMVMKNGSVIQESSGLVDGIEGAVEVCTGKHHSVVRCSDGTVYTMSANEYGNAYGQLGIGNRQNKLLPTVIPIKFKKIECGGFSTLGLSSDGDVYFWGTLGFDGSLSAVPPPPKTLPTRLEAPLGVKFRSISIGFEHVVAVSQDDTLFAQGSNSRGQFGDLQIMQSNGLINVGYHASNKTIKNAFASGYSTFITMKCSDDFYGDYCENRKCVGREYYNSTLNKCTCNPLYFGPGCSIYLVNFLIACLLVAVFIILLPVLYKITKLILALIKQHKVRRQMYAILQDRLAQTEDKLEHSNQGWMINLEDLVFVERITEGTYGVVFKGKYLESRVAIKLIKNSCSALDLDDEFVKEVEILKSLRHRNIVQFFGACVNQHNKLIITEFMDGTSLDSIFLKKQELGFNKKIDLLLDIAMGMNYLHQLSLVHRDLKLSNVLVDQGFNIAKICDFGISKFVGDDQIMTFNVGTRAYNAPEILSYQAYDKSCDVYSFAIMMYEVFYEKEAYSRLFPIEVAVLRGERPHIFEELLTNKDAEFMELVKQCWHHNKDQRPTFKEIIKRLQIIQETSYR</sequence>
<dbReference type="GO" id="GO:0005524">
    <property type="term" value="F:ATP binding"/>
    <property type="evidence" value="ECO:0007669"/>
    <property type="project" value="UniProtKB-KW"/>
</dbReference>
<evidence type="ECO:0000313" key="11">
    <source>
        <dbReference type="Proteomes" id="UP001431209"/>
    </source>
</evidence>
<proteinExistence type="predicted"/>
<keyword evidence="4" id="KW-0067">ATP-binding</keyword>
<dbReference type="SUPFAM" id="SSF56112">
    <property type="entry name" value="Protein kinase-like (PK-like)"/>
    <property type="match status" value="1"/>
</dbReference>
<keyword evidence="3 10" id="KW-0418">Kinase</keyword>
<dbReference type="CDD" id="cd13999">
    <property type="entry name" value="STKc_MAP3K-like"/>
    <property type="match status" value="1"/>
</dbReference>
<keyword evidence="8" id="KW-0812">Transmembrane</keyword>
<dbReference type="PROSITE" id="PS00108">
    <property type="entry name" value="PROTEIN_KINASE_ST"/>
    <property type="match status" value="1"/>
</dbReference>
<dbReference type="PANTHER" id="PTHR44329">
    <property type="entry name" value="SERINE/THREONINE-PROTEIN KINASE TNNI3K-RELATED"/>
    <property type="match status" value="1"/>
</dbReference>
<dbReference type="PANTHER" id="PTHR44329:SF298">
    <property type="entry name" value="MIXED LINEAGE KINASE DOMAIN-LIKE PROTEIN"/>
    <property type="match status" value="1"/>
</dbReference>
<keyword evidence="1" id="KW-0808">Transferase</keyword>
<dbReference type="InterPro" id="IPR000719">
    <property type="entry name" value="Prot_kinase_dom"/>
</dbReference>
<dbReference type="Pfam" id="PF00415">
    <property type="entry name" value="RCC1"/>
    <property type="match status" value="1"/>
</dbReference>
<keyword evidence="11" id="KW-1185">Reference proteome</keyword>
<name>A0AAW2Z100_9EUKA</name>
<evidence type="ECO:0000256" key="6">
    <source>
        <dbReference type="ARBA" id="ARBA00048679"/>
    </source>
</evidence>
<dbReference type="AlphaFoldDB" id="A0AAW2Z100"/>
<feature type="transmembrane region" description="Helical" evidence="8">
    <location>
        <begin position="500"/>
        <end position="523"/>
    </location>
</feature>
<dbReference type="InterPro" id="IPR011009">
    <property type="entry name" value="Kinase-like_dom_sf"/>
</dbReference>
<dbReference type="SUPFAM" id="SSF50985">
    <property type="entry name" value="RCC1/BLIP-II"/>
    <property type="match status" value="1"/>
</dbReference>
<evidence type="ECO:0000256" key="5">
    <source>
        <dbReference type="ARBA" id="ARBA00047899"/>
    </source>
</evidence>
<evidence type="ECO:0000256" key="4">
    <source>
        <dbReference type="ARBA" id="ARBA00022840"/>
    </source>
</evidence>
<dbReference type="EMBL" id="JAOPGA020000840">
    <property type="protein sequence ID" value="KAL0482287.1"/>
    <property type="molecule type" value="Genomic_DNA"/>
</dbReference>
<feature type="repeat" description="RCC1" evidence="7">
    <location>
        <begin position="355"/>
        <end position="407"/>
    </location>
</feature>
<evidence type="ECO:0000256" key="1">
    <source>
        <dbReference type="ARBA" id="ARBA00022679"/>
    </source>
</evidence>
<evidence type="ECO:0000259" key="9">
    <source>
        <dbReference type="PROSITE" id="PS50011"/>
    </source>
</evidence>
<dbReference type="FunFam" id="3.30.200.20:FF:000034">
    <property type="entry name" value="Kinase suppressor of Ras 1"/>
    <property type="match status" value="1"/>
</dbReference>